<reference evidence="1 2" key="1">
    <citation type="submission" date="2021-06" db="EMBL/GenBank/DDBJ databases">
        <authorList>
            <person name="Palmer J.M."/>
        </authorList>
    </citation>
    <scope>NUCLEOTIDE SEQUENCE [LARGE SCALE GENOMIC DNA]</scope>
    <source>
        <strain evidence="1 2">CL_MEX2019</strain>
        <tissue evidence="1">Muscle</tissue>
    </source>
</reference>
<keyword evidence="2" id="KW-1185">Reference proteome</keyword>
<accession>A0ABU7EA05</accession>
<name>A0ABU7EA05_9TELE</name>
<evidence type="ECO:0000313" key="2">
    <source>
        <dbReference type="Proteomes" id="UP001352852"/>
    </source>
</evidence>
<dbReference type="EMBL" id="JAHUTJ010049407">
    <property type="protein sequence ID" value="MED6283048.1"/>
    <property type="molecule type" value="Genomic_DNA"/>
</dbReference>
<protein>
    <submittedName>
        <fullName evidence="1">Uncharacterized protein</fullName>
    </submittedName>
</protein>
<organism evidence="1 2">
    <name type="scientific">Characodon lateralis</name>
    <dbReference type="NCBI Taxonomy" id="208331"/>
    <lineage>
        <taxon>Eukaryota</taxon>
        <taxon>Metazoa</taxon>
        <taxon>Chordata</taxon>
        <taxon>Craniata</taxon>
        <taxon>Vertebrata</taxon>
        <taxon>Euteleostomi</taxon>
        <taxon>Actinopterygii</taxon>
        <taxon>Neopterygii</taxon>
        <taxon>Teleostei</taxon>
        <taxon>Neoteleostei</taxon>
        <taxon>Acanthomorphata</taxon>
        <taxon>Ovalentaria</taxon>
        <taxon>Atherinomorphae</taxon>
        <taxon>Cyprinodontiformes</taxon>
        <taxon>Goodeidae</taxon>
        <taxon>Characodon</taxon>
    </lineage>
</organism>
<dbReference type="Proteomes" id="UP001352852">
    <property type="component" value="Unassembled WGS sequence"/>
</dbReference>
<proteinExistence type="predicted"/>
<sequence length="116" mass="12942">MVQITTDWCCARSAGNAHLPGSKQGLCVSTKTTIRSSHVRRKGSNVGHNRFRTTLKDSGEVLPGLTSNTSIIFTLLSCNRMNLRVLLEKQDKTAVNEVNTLKDAANIFYFWKENLD</sequence>
<evidence type="ECO:0000313" key="1">
    <source>
        <dbReference type="EMBL" id="MED6283048.1"/>
    </source>
</evidence>
<comment type="caution">
    <text evidence="1">The sequence shown here is derived from an EMBL/GenBank/DDBJ whole genome shotgun (WGS) entry which is preliminary data.</text>
</comment>
<gene>
    <name evidence="1" type="ORF">CHARACLAT_004745</name>
</gene>